<keyword evidence="3" id="KW-0238">DNA-binding</keyword>
<sequence length="759" mass="83625">MAPPPNFIPIKPAPVLIAPSLPSAKRVNPGDAYELSKNPPSKRFKAVTQACNTCRRNKAKCDGARPRCGGCEIKRRQCQYEGEEGQSRQEAMKTRLAALEKLVGALQSKSPEEATALLRRMRTVDDIISLCGPDIDTDSTPESVTAQSTATDIVRAPSSNISQSASTSTDSEGQAVQGNLNQAPLDKKACLIRLMIPSAQQTSAAIRSFYSSSGKLFHVFTQEQADAYYGNVFSLDGIPDLSQKVAIACICSIAAVGIQYNGVDFENGAEVVFYEIARHFFVNAVEESPLDAVKVCAMLTMYNIMNKTTVALAFVEVGMGLSQRWATNTSICLPPHKRPEWEEYRRTWRALMFYSNWLTSTLGYISGSSESAFQKLVPLAKPDDDQDYGIVEIVQLEMTKISLLNAEILKLHLAFKDLTSNSLHAIQQTLQAWHSKLPEEMYLSNLSRQDLAVNVRRAIFHVHLLYLGAVMLLYRRIASQLIQSPGTTQADKDSNRRDRSPQRPDRESLLEQAEKGIAAAKHSARILGLLLAEQGVFKRCWLVIFQSHTSCVLILHSVAQKQLHKLPPSCWAEDLKQAQLCLDTLEYCGTMDQVALKYHVRLSGIYSNLAGRTSLEMTSKQRTEDWVTMPPDLPPIGRFRDSAESAADYAPPDYLVSIPPTADKKLSVLARSLLDVLCSPFGDSSDAQQAANCAAQPLRGAASREKQKSWGLAKEQMLPFSWDTSGLGLKPSTDIAGDNRFLESESPNGWVAAADADED</sequence>
<comment type="caution">
    <text evidence="7">The sequence shown here is derived from an EMBL/GenBank/DDBJ whole genome shotgun (WGS) entry which is preliminary data.</text>
</comment>
<evidence type="ECO:0000256" key="4">
    <source>
        <dbReference type="ARBA" id="ARBA00023242"/>
    </source>
</evidence>
<feature type="domain" description="Zn(2)-C6 fungal-type" evidence="6">
    <location>
        <begin position="50"/>
        <end position="80"/>
    </location>
</feature>
<dbReference type="PROSITE" id="PS50048">
    <property type="entry name" value="ZN2_CY6_FUNGAL_2"/>
    <property type="match status" value="1"/>
</dbReference>
<dbReference type="PROSITE" id="PS00463">
    <property type="entry name" value="ZN2_CY6_FUNGAL_1"/>
    <property type="match status" value="1"/>
</dbReference>
<feature type="compositionally biased region" description="Low complexity" evidence="5">
    <location>
        <begin position="158"/>
        <end position="171"/>
    </location>
</feature>
<evidence type="ECO:0000259" key="6">
    <source>
        <dbReference type="PROSITE" id="PS50048"/>
    </source>
</evidence>
<dbReference type="InterPro" id="IPR001138">
    <property type="entry name" value="Zn2Cys6_DnaBD"/>
</dbReference>
<dbReference type="AlphaFoldDB" id="A0AA40FB18"/>
<evidence type="ECO:0000313" key="8">
    <source>
        <dbReference type="Proteomes" id="UP001172155"/>
    </source>
</evidence>
<name>A0AA40FB18_9PEZI</name>
<evidence type="ECO:0000256" key="1">
    <source>
        <dbReference type="ARBA" id="ARBA00004123"/>
    </source>
</evidence>
<dbReference type="EMBL" id="JAUKUD010000001">
    <property type="protein sequence ID" value="KAK0754375.1"/>
    <property type="molecule type" value="Genomic_DNA"/>
</dbReference>
<dbReference type="GO" id="GO:0000981">
    <property type="term" value="F:DNA-binding transcription factor activity, RNA polymerase II-specific"/>
    <property type="evidence" value="ECO:0007669"/>
    <property type="project" value="InterPro"/>
</dbReference>
<organism evidence="7 8">
    <name type="scientific">Schizothecium vesticola</name>
    <dbReference type="NCBI Taxonomy" id="314040"/>
    <lineage>
        <taxon>Eukaryota</taxon>
        <taxon>Fungi</taxon>
        <taxon>Dikarya</taxon>
        <taxon>Ascomycota</taxon>
        <taxon>Pezizomycotina</taxon>
        <taxon>Sordariomycetes</taxon>
        <taxon>Sordariomycetidae</taxon>
        <taxon>Sordariales</taxon>
        <taxon>Schizotheciaceae</taxon>
        <taxon>Schizothecium</taxon>
    </lineage>
</organism>
<dbReference type="Pfam" id="PF00172">
    <property type="entry name" value="Zn_clus"/>
    <property type="match status" value="1"/>
</dbReference>
<feature type="region of interest" description="Disordered" evidence="5">
    <location>
        <begin position="485"/>
        <end position="508"/>
    </location>
</feature>
<dbReference type="GO" id="GO:0005634">
    <property type="term" value="C:nucleus"/>
    <property type="evidence" value="ECO:0007669"/>
    <property type="project" value="UniProtKB-SubCell"/>
</dbReference>
<dbReference type="Proteomes" id="UP001172155">
    <property type="component" value="Unassembled WGS sequence"/>
</dbReference>
<feature type="compositionally biased region" description="Basic and acidic residues" evidence="5">
    <location>
        <begin position="490"/>
        <end position="508"/>
    </location>
</feature>
<protein>
    <recommendedName>
        <fullName evidence="6">Zn(2)-C6 fungal-type domain-containing protein</fullName>
    </recommendedName>
</protein>
<evidence type="ECO:0000256" key="5">
    <source>
        <dbReference type="SAM" id="MobiDB-lite"/>
    </source>
</evidence>
<feature type="compositionally biased region" description="Polar residues" evidence="5">
    <location>
        <begin position="138"/>
        <end position="151"/>
    </location>
</feature>
<evidence type="ECO:0000313" key="7">
    <source>
        <dbReference type="EMBL" id="KAK0754375.1"/>
    </source>
</evidence>
<reference evidence="7" key="1">
    <citation type="submission" date="2023-06" db="EMBL/GenBank/DDBJ databases">
        <title>Genome-scale phylogeny and comparative genomics of the fungal order Sordariales.</title>
        <authorList>
            <consortium name="Lawrence Berkeley National Laboratory"/>
            <person name="Hensen N."/>
            <person name="Bonometti L."/>
            <person name="Westerberg I."/>
            <person name="Brannstrom I.O."/>
            <person name="Guillou S."/>
            <person name="Cros-Aarteil S."/>
            <person name="Calhoun S."/>
            <person name="Haridas S."/>
            <person name="Kuo A."/>
            <person name="Mondo S."/>
            <person name="Pangilinan J."/>
            <person name="Riley R."/>
            <person name="LaButti K."/>
            <person name="Andreopoulos B."/>
            <person name="Lipzen A."/>
            <person name="Chen C."/>
            <person name="Yanf M."/>
            <person name="Daum C."/>
            <person name="Ng V."/>
            <person name="Clum A."/>
            <person name="Steindorff A."/>
            <person name="Ohm R."/>
            <person name="Martin F."/>
            <person name="Silar P."/>
            <person name="Natvig D."/>
            <person name="Lalanne C."/>
            <person name="Gautier V."/>
            <person name="Ament-velasquez S.L."/>
            <person name="Kruys A."/>
            <person name="Hutchinson M.I."/>
            <person name="Powell A.J."/>
            <person name="Barry K."/>
            <person name="Miller A.N."/>
            <person name="Grigoriev I.V."/>
            <person name="Debuchy R."/>
            <person name="Gladieux P."/>
            <person name="Thoren M.H."/>
            <person name="Johannesson H."/>
        </authorList>
    </citation>
    <scope>NUCLEOTIDE SEQUENCE</scope>
    <source>
        <strain evidence="7">SMH3187-1</strain>
    </source>
</reference>
<feature type="region of interest" description="Disordered" evidence="5">
    <location>
        <begin position="138"/>
        <end position="175"/>
    </location>
</feature>
<keyword evidence="8" id="KW-1185">Reference proteome</keyword>
<dbReference type="CDD" id="cd12148">
    <property type="entry name" value="fungal_TF_MHR"/>
    <property type="match status" value="1"/>
</dbReference>
<dbReference type="InterPro" id="IPR036864">
    <property type="entry name" value="Zn2-C6_fun-type_DNA-bd_sf"/>
</dbReference>
<proteinExistence type="predicted"/>
<evidence type="ECO:0000256" key="2">
    <source>
        <dbReference type="ARBA" id="ARBA00022723"/>
    </source>
</evidence>
<dbReference type="GO" id="GO:0003677">
    <property type="term" value="F:DNA binding"/>
    <property type="evidence" value="ECO:0007669"/>
    <property type="project" value="UniProtKB-KW"/>
</dbReference>
<dbReference type="CDD" id="cd00067">
    <property type="entry name" value="GAL4"/>
    <property type="match status" value="1"/>
</dbReference>
<dbReference type="GO" id="GO:0008270">
    <property type="term" value="F:zinc ion binding"/>
    <property type="evidence" value="ECO:0007669"/>
    <property type="project" value="InterPro"/>
</dbReference>
<dbReference type="Gene3D" id="4.10.240.10">
    <property type="entry name" value="Zn(2)-C6 fungal-type DNA-binding domain"/>
    <property type="match status" value="1"/>
</dbReference>
<gene>
    <name evidence="7" type="ORF">B0T18DRAFT_399036</name>
</gene>
<keyword evidence="4" id="KW-0539">Nucleus</keyword>
<dbReference type="InterPro" id="IPR050987">
    <property type="entry name" value="AtrR-like"/>
</dbReference>
<dbReference type="PANTHER" id="PTHR46910:SF3">
    <property type="entry name" value="HALOTOLERANCE PROTEIN 9-RELATED"/>
    <property type="match status" value="1"/>
</dbReference>
<dbReference type="SMART" id="SM00066">
    <property type="entry name" value="GAL4"/>
    <property type="match status" value="1"/>
</dbReference>
<dbReference type="SUPFAM" id="SSF57701">
    <property type="entry name" value="Zn2/Cys6 DNA-binding domain"/>
    <property type="match status" value="1"/>
</dbReference>
<accession>A0AA40FB18</accession>
<dbReference type="PANTHER" id="PTHR46910">
    <property type="entry name" value="TRANSCRIPTION FACTOR PDR1"/>
    <property type="match status" value="1"/>
</dbReference>
<evidence type="ECO:0000256" key="3">
    <source>
        <dbReference type="ARBA" id="ARBA00023125"/>
    </source>
</evidence>
<keyword evidence="2" id="KW-0479">Metal-binding</keyword>
<comment type="subcellular location">
    <subcellularLocation>
        <location evidence="1">Nucleus</location>
    </subcellularLocation>
</comment>